<name>A0A8K0D390_IGNLU</name>
<keyword evidence="2" id="KW-0436">Ligase</keyword>
<comment type="similarity">
    <text evidence="1">Belongs to the ATP-dependent AMP-binding enzyme family.</text>
</comment>
<dbReference type="Pfam" id="PF00501">
    <property type="entry name" value="AMP-binding"/>
    <property type="match status" value="1"/>
</dbReference>
<dbReference type="InterPro" id="IPR045851">
    <property type="entry name" value="AMP-bd_C_sf"/>
</dbReference>
<dbReference type="EMBL" id="VTPC01003407">
    <property type="protein sequence ID" value="KAF2898583.1"/>
    <property type="molecule type" value="Genomic_DNA"/>
</dbReference>
<dbReference type="AlphaFoldDB" id="A0A8K0D390"/>
<dbReference type="PANTHER" id="PTHR43201:SF5">
    <property type="entry name" value="MEDIUM-CHAIN ACYL-COA LIGASE ACSF2, MITOCHONDRIAL"/>
    <property type="match status" value="1"/>
</dbReference>
<evidence type="ECO:0000256" key="4">
    <source>
        <dbReference type="ARBA" id="ARBA00039009"/>
    </source>
</evidence>
<dbReference type="InterPro" id="IPR025110">
    <property type="entry name" value="AMP-bd_C"/>
</dbReference>
<protein>
    <recommendedName>
        <fullName evidence="5">Medium-chain acyl-CoA ligase ACSF2, mitochondrial</fullName>
        <ecNumber evidence="4">6.2.1.2</ecNumber>
    </recommendedName>
</protein>
<evidence type="ECO:0000256" key="1">
    <source>
        <dbReference type="ARBA" id="ARBA00006432"/>
    </source>
</evidence>
<comment type="function">
    <text evidence="3">Acyl-CoA synthases catalyze the initial reaction in fatty acid metabolism, by forming a thioester with CoA. Has some preference toward medium-chain substrates. Plays a role in adipocyte differentiation.</text>
</comment>
<evidence type="ECO:0000313" key="10">
    <source>
        <dbReference type="EMBL" id="KAF2898583.1"/>
    </source>
</evidence>
<evidence type="ECO:0000259" key="9">
    <source>
        <dbReference type="Pfam" id="PF13193"/>
    </source>
</evidence>
<comment type="catalytic activity">
    <reaction evidence="6">
        <text>octanoate + ATP + CoA = octanoyl-CoA + AMP + diphosphate</text>
        <dbReference type="Rhea" id="RHEA:33631"/>
        <dbReference type="ChEBI" id="CHEBI:25646"/>
        <dbReference type="ChEBI" id="CHEBI:30616"/>
        <dbReference type="ChEBI" id="CHEBI:33019"/>
        <dbReference type="ChEBI" id="CHEBI:57287"/>
        <dbReference type="ChEBI" id="CHEBI:57386"/>
        <dbReference type="ChEBI" id="CHEBI:456215"/>
    </reaction>
</comment>
<evidence type="ECO:0000256" key="7">
    <source>
        <dbReference type="ARBA" id="ARBA00048277"/>
    </source>
</evidence>
<comment type="caution">
    <text evidence="10">The sequence shown here is derived from an EMBL/GenBank/DDBJ whole genome shotgun (WGS) entry which is preliminary data.</text>
</comment>
<dbReference type="InterPro" id="IPR020845">
    <property type="entry name" value="AMP-binding_CS"/>
</dbReference>
<dbReference type="PANTHER" id="PTHR43201">
    <property type="entry name" value="ACYL-COA SYNTHETASE"/>
    <property type="match status" value="1"/>
</dbReference>
<dbReference type="FunFam" id="3.30.300.30:FF:000008">
    <property type="entry name" value="2,3-dihydroxybenzoate-AMP ligase"/>
    <property type="match status" value="1"/>
</dbReference>
<dbReference type="Gene3D" id="2.30.38.10">
    <property type="entry name" value="Luciferase, Domain 3"/>
    <property type="match status" value="1"/>
</dbReference>
<dbReference type="Gene3D" id="3.30.300.30">
    <property type="match status" value="1"/>
</dbReference>
<feature type="domain" description="AMP-dependent synthetase/ligase" evidence="8">
    <location>
        <begin position="1"/>
        <end position="328"/>
    </location>
</feature>
<dbReference type="GO" id="GO:0031956">
    <property type="term" value="F:medium-chain fatty acid-CoA ligase activity"/>
    <property type="evidence" value="ECO:0007669"/>
    <property type="project" value="UniProtKB-EC"/>
</dbReference>
<sequence length="469" mass="52302">MASARAGFILVPLNPNYQAKEMEFCINKAGIKTLICPHQVRKINFYDVLNEISPNVSQSEPGKLSCKNIPSLKSIINISEDPLRGTFNFKELLELATTDSIKRVKDNQHLIQPDDPNNLQFTSGTTGKPKAALVSHFNVVNNSYDIGKRSELDKMHHKICVQVPFFHAFGIVVVLGSALNFGSTIVIPSPTYNAQSNLQAIKDERCSILYGTPTMYVDLVNLQKQNPLDLNLKTVVTGGASCSPDLFKQIKKHLKVEKVKSIYGLTEATAGTFFSLPIEEDEYKATGTVGYVCDHLEAKVVGQDNKMVPLGTPGELCIRGYSRMLGYWDDEEQTKNMISQDGWLKTGDQFVLQEDGYGRIVGRLKDMIIRGGENIFPKEIEDFLHTHPDILDVHVIGLSHERLGEEVCACISLREGATLTHDSLVEFCKGKIAHFKIPSQLKILDSFPKTTSGKIQKFLLKEIFENKKN</sequence>
<organism evidence="10 11">
    <name type="scientific">Ignelater luminosus</name>
    <name type="common">Cucubano</name>
    <name type="synonym">Pyrophorus luminosus</name>
    <dbReference type="NCBI Taxonomy" id="2038154"/>
    <lineage>
        <taxon>Eukaryota</taxon>
        <taxon>Metazoa</taxon>
        <taxon>Ecdysozoa</taxon>
        <taxon>Arthropoda</taxon>
        <taxon>Hexapoda</taxon>
        <taxon>Insecta</taxon>
        <taxon>Pterygota</taxon>
        <taxon>Neoptera</taxon>
        <taxon>Endopterygota</taxon>
        <taxon>Coleoptera</taxon>
        <taxon>Polyphaga</taxon>
        <taxon>Elateriformia</taxon>
        <taxon>Elateroidea</taxon>
        <taxon>Elateridae</taxon>
        <taxon>Agrypninae</taxon>
        <taxon>Pyrophorini</taxon>
        <taxon>Ignelater</taxon>
    </lineage>
</organism>
<reference evidence="10" key="1">
    <citation type="submission" date="2019-08" db="EMBL/GenBank/DDBJ databases">
        <title>The genome of the North American firefly Photinus pyralis.</title>
        <authorList>
            <consortium name="Photinus pyralis genome working group"/>
            <person name="Fallon T.R."/>
            <person name="Sander Lower S.E."/>
            <person name="Weng J.-K."/>
        </authorList>
    </citation>
    <scope>NUCLEOTIDE SEQUENCE</scope>
    <source>
        <strain evidence="10">TRF0915ILg1</strain>
        <tissue evidence="10">Whole body</tissue>
    </source>
</reference>
<dbReference type="PROSITE" id="PS00455">
    <property type="entry name" value="AMP_BINDING"/>
    <property type="match status" value="1"/>
</dbReference>
<dbReference type="GO" id="GO:0006631">
    <property type="term" value="P:fatty acid metabolic process"/>
    <property type="evidence" value="ECO:0007669"/>
    <property type="project" value="TreeGrafter"/>
</dbReference>
<keyword evidence="11" id="KW-1185">Reference proteome</keyword>
<proteinExistence type="inferred from homology"/>
<comment type="catalytic activity">
    <reaction evidence="7">
        <text>a medium-chain fatty acid + ATP + CoA = a medium-chain fatty acyl-CoA + AMP + diphosphate</text>
        <dbReference type="Rhea" id="RHEA:48340"/>
        <dbReference type="ChEBI" id="CHEBI:30616"/>
        <dbReference type="ChEBI" id="CHEBI:33019"/>
        <dbReference type="ChEBI" id="CHEBI:57287"/>
        <dbReference type="ChEBI" id="CHEBI:59558"/>
        <dbReference type="ChEBI" id="CHEBI:90546"/>
        <dbReference type="ChEBI" id="CHEBI:456215"/>
        <dbReference type="EC" id="6.2.1.2"/>
    </reaction>
</comment>
<evidence type="ECO:0000313" key="11">
    <source>
        <dbReference type="Proteomes" id="UP000801492"/>
    </source>
</evidence>
<dbReference type="Pfam" id="PF13193">
    <property type="entry name" value="AMP-binding_C"/>
    <property type="match status" value="1"/>
</dbReference>
<gene>
    <name evidence="10" type="ORF">ILUMI_07592</name>
</gene>
<evidence type="ECO:0000256" key="2">
    <source>
        <dbReference type="ARBA" id="ARBA00022598"/>
    </source>
</evidence>
<evidence type="ECO:0000256" key="5">
    <source>
        <dbReference type="ARBA" id="ARBA00039638"/>
    </source>
</evidence>
<dbReference type="SUPFAM" id="SSF56801">
    <property type="entry name" value="Acetyl-CoA synthetase-like"/>
    <property type="match status" value="1"/>
</dbReference>
<dbReference type="Proteomes" id="UP000801492">
    <property type="component" value="Unassembled WGS sequence"/>
</dbReference>
<dbReference type="Gene3D" id="3.40.50.980">
    <property type="match status" value="2"/>
</dbReference>
<evidence type="ECO:0000259" key="8">
    <source>
        <dbReference type="Pfam" id="PF00501"/>
    </source>
</evidence>
<accession>A0A8K0D390</accession>
<evidence type="ECO:0000256" key="6">
    <source>
        <dbReference type="ARBA" id="ARBA00047319"/>
    </source>
</evidence>
<feature type="domain" description="AMP-binding enzyme C-terminal" evidence="9">
    <location>
        <begin position="379"/>
        <end position="454"/>
    </location>
</feature>
<dbReference type="OrthoDB" id="10253115at2759"/>
<evidence type="ECO:0000256" key="3">
    <source>
        <dbReference type="ARBA" id="ARBA00037247"/>
    </source>
</evidence>
<dbReference type="InterPro" id="IPR000873">
    <property type="entry name" value="AMP-dep_synth/lig_dom"/>
</dbReference>
<dbReference type="EC" id="6.2.1.2" evidence="4"/>